<reference evidence="2 3" key="1">
    <citation type="submission" date="2022-01" db="EMBL/GenBank/DDBJ databases">
        <authorList>
            <person name="Xiong W."/>
            <person name="Schranz E."/>
        </authorList>
    </citation>
    <scope>NUCLEOTIDE SEQUENCE [LARGE SCALE GENOMIC DNA]</scope>
</reference>
<evidence type="ECO:0000313" key="3">
    <source>
        <dbReference type="Proteomes" id="UP001157418"/>
    </source>
</evidence>
<sequence>MEVDQEVFEGFNPFEVKQKVIMLVQSATKKQFEQDKKRKDKELMLKVKELTGKREKLERGEGKDDAKVGEENVEEQDVEGPKKGEDVIP</sequence>
<feature type="region of interest" description="Disordered" evidence="1">
    <location>
        <begin position="54"/>
        <end position="89"/>
    </location>
</feature>
<protein>
    <submittedName>
        <fullName evidence="2">Uncharacterized protein</fullName>
    </submittedName>
</protein>
<dbReference type="AlphaFoldDB" id="A0AAU9MKY8"/>
<dbReference type="EMBL" id="CAKMRJ010002223">
    <property type="protein sequence ID" value="CAH1426839.1"/>
    <property type="molecule type" value="Genomic_DNA"/>
</dbReference>
<feature type="compositionally biased region" description="Basic and acidic residues" evidence="1">
    <location>
        <begin position="54"/>
        <end position="70"/>
    </location>
</feature>
<evidence type="ECO:0000256" key="1">
    <source>
        <dbReference type="SAM" id="MobiDB-lite"/>
    </source>
</evidence>
<accession>A0AAU9MKY8</accession>
<gene>
    <name evidence="2" type="ORF">LVIROSA_LOCUS13899</name>
</gene>
<keyword evidence="3" id="KW-1185">Reference proteome</keyword>
<comment type="caution">
    <text evidence="2">The sequence shown here is derived from an EMBL/GenBank/DDBJ whole genome shotgun (WGS) entry which is preliminary data.</text>
</comment>
<dbReference type="Proteomes" id="UP001157418">
    <property type="component" value="Unassembled WGS sequence"/>
</dbReference>
<proteinExistence type="predicted"/>
<organism evidence="2 3">
    <name type="scientific">Lactuca virosa</name>
    <dbReference type="NCBI Taxonomy" id="75947"/>
    <lineage>
        <taxon>Eukaryota</taxon>
        <taxon>Viridiplantae</taxon>
        <taxon>Streptophyta</taxon>
        <taxon>Embryophyta</taxon>
        <taxon>Tracheophyta</taxon>
        <taxon>Spermatophyta</taxon>
        <taxon>Magnoliopsida</taxon>
        <taxon>eudicotyledons</taxon>
        <taxon>Gunneridae</taxon>
        <taxon>Pentapetalae</taxon>
        <taxon>asterids</taxon>
        <taxon>campanulids</taxon>
        <taxon>Asterales</taxon>
        <taxon>Asteraceae</taxon>
        <taxon>Cichorioideae</taxon>
        <taxon>Cichorieae</taxon>
        <taxon>Lactucinae</taxon>
        <taxon>Lactuca</taxon>
    </lineage>
</organism>
<evidence type="ECO:0000313" key="2">
    <source>
        <dbReference type="EMBL" id="CAH1426839.1"/>
    </source>
</evidence>
<name>A0AAU9MKY8_9ASTR</name>
<feature type="compositionally biased region" description="Basic and acidic residues" evidence="1">
    <location>
        <begin position="79"/>
        <end position="89"/>
    </location>
</feature>